<comment type="catalytic activity">
    <reaction evidence="1">
        <text>ATP + protein L-histidine = ADP + protein N-phospho-L-histidine.</text>
        <dbReference type="EC" id="2.7.13.3"/>
    </reaction>
</comment>
<feature type="domain" description="PAS" evidence="17">
    <location>
        <begin position="214"/>
        <end position="268"/>
    </location>
</feature>
<feature type="coiled-coil region" evidence="14">
    <location>
        <begin position="763"/>
        <end position="790"/>
    </location>
</feature>
<dbReference type="PROSITE" id="PS50112">
    <property type="entry name" value="PAS"/>
    <property type="match status" value="4"/>
</dbReference>
<dbReference type="InterPro" id="IPR035965">
    <property type="entry name" value="PAS-like_dom_sf"/>
</dbReference>
<evidence type="ECO:0000256" key="5">
    <source>
        <dbReference type="ARBA" id="ARBA00022553"/>
    </source>
</evidence>
<dbReference type="EMBL" id="JAHCVJ010000002">
    <property type="protein sequence ID" value="MBT0664184.1"/>
    <property type="molecule type" value="Genomic_DNA"/>
</dbReference>
<dbReference type="Pfam" id="PF00989">
    <property type="entry name" value="PAS"/>
    <property type="match status" value="2"/>
</dbReference>
<comment type="caution">
    <text evidence="19">The sequence shown here is derived from an EMBL/GenBank/DDBJ whole genome shotgun (WGS) entry which is preliminary data.</text>
</comment>
<keyword evidence="13 15" id="KW-0472">Membrane</keyword>
<keyword evidence="11 15" id="KW-1133">Transmembrane helix</keyword>
<dbReference type="InterPro" id="IPR003661">
    <property type="entry name" value="HisK_dim/P_dom"/>
</dbReference>
<protein>
    <recommendedName>
        <fullName evidence="3">histidine kinase</fullName>
        <ecNumber evidence="3">2.7.13.3</ecNumber>
    </recommendedName>
</protein>
<dbReference type="Pfam" id="PF08448">
    <property type="entry name" value="PAS_4"/>
    <property type="match status" value="2"/>
</dbReference>
<proteinExistence type="predicted"/>
<keyword evidence="5" id="KW-0597">Phosphoprotein</keyword>
<dbReference type="SUPFAM" id="SSF55874">
    <property type="entry name" value="ATPase domain of HSP90 chaperone/DNA topoisomerase II/histidine kinase"/>
    <property type="match status" value="1"/>
</dbReference>
<dbReference type="SUPFAM" id="SSF47384">
    <property type="entry name" value="Homodimeric domain of signal transducing histidine kinase"/>
    <property type="match status" value="1"/>
</dbReference>
<dbReference type="InterPro" id="IPR005467">
    <property type="entry name" value="His_kinase_dom"/>
</dbReference>
<evidence type="ECO:0000259" key="17">
    <source>
        <dbReference type="PROSITE" id="PS50112"/>
    </source>
</evidence>
<evidence type="ECO:0000256" key="8">
    <source>
        <dbReference type="ARBA" id="ARBA00022741"/>
    </source>
</evidence>
<dbReference type="InterPro" id="IPR003018">
    <property type="entry name" value="GAF"/>
</dbReference>
<evidence type="ECO:0000259" key="18">
    <source>
        <dbReference type="PROSITE" id="PS50113"/>
    </source>
</evidence>
<dbReference type="InterPro" id="IPR000014">
    <property type="entry name" value="PAS"/>
</dbReference>
<gene>
    <name evidence="19" type="ORF">KI809_07700</name>
</gene>
<evidence type="ECO:0000313" key="20">
    <source>
        <dbReference type="Proteomes" id="UP000811899"/>
    </source>
</evidence>
<dbReference type="AlphaFoldDB" id="A0AAW4L0I1"/>
<evidence type="ECO:0000256" key="12">
    <source>
        <dbReference type="ARBA" id="ARBA00023012"/>
    </source>
</evidence>
<keyword evidence="20" id="KW-1185">Reference proteome</keyword>
<sequence length="1159" mass="128795">MTSPFRIVLIPVLVFTVTVLVAFTFSLTHIYQEAESQSRIDMERRIKTFWELLRQKGDEFRVVEGKLLAGDYVINGNYELPDKIQEIFGGTATIFMGDTRVSTNVLKDDGTRAVGTRLIGDAYSAIFVNGKSYRGEATILGNPYFTAYDPIKNAKGDTLGVLYVGVEKNAFLASYDELRRDIVFAIVAIATIFSILYLLLILAGKRFATAQKLAIKFMQELIDSIPNPVFYKDLNGRYLGCNKAFEMYLGIPRDSLVGKTVYDVAPPEIADQYRISDTKLFNSPHGTIQQYESRVQNADGVLRDVIFYKSRFSDHNGSLGGLVGSILDISERKNAEDALRSLQFQQQAILDNIPDMVWLKDVESRFLTVNEAFCKACGRTPQEIAGKCDSDIWPLDLAEQYRRDDILVMDSLAQKSGEELISDTAGNRTWIETVKMPVLDNAGKLIGTTGIARDINARKQAELVLRRNEQNLANIVSSLPDATWAIDTMGRIIAWNRECEEMTGFKAEAMLGKDNYEYAIPFYGERRPILIDVALEPNPQLENSYVSFERSGDAVGAEIFVPHFRTEGMYLWGTARRLYDASGKLIGAIESVRDITEKKQSQIRERSRSEILEHIAKGSSFSAVLDVITLSVEREKPGALCSILLANKEGTRLFHGSAPSLPDNYIKAVDGTRIGKGIGSCGTSAYLRERVIVENIDTHPYWRNFHPAAEAGLKSCWSEPILSSGGKLLGTFAIYYRESRLPGPDAIRLIESAAHFASIAIEHAETENALRESERNYRELVENANSIILRMDTCGRVTFFNEFAQRFFGYTEDELIGRHVIGTIVQEEGSAGQCLADMISGICESPEKYALNENENIKKSGERIRISWSNKACLDDNGNLREILCVGQDITERKRLQEMLVQTEKMMTVGGLAAGTAHELNNPLGAILQNAQNIIRRVSPGLHANEKAAAEIGMEFDKIRTYMEHRGIIEMLKHIDVSVNKAADIVSNLLTLSQKSVSLVEMSRLSDLADKAIALAAADYTLKKKFQFHQLNIIREYAADLPEVPVNAQEIEQVIFNILKNAAQALSGADPAKDPRIIIRTSIQGRFAQLEIEDNGSGIRPEFIPRLFEPFFTTRGVGGGVGLGLSVAYSLIVNNHSGQILVDSAFGAGSSFKVLLPLK</sequence>
<dbReference type="InterPro" id="IPR029151">
    <property type="entry name" value="Sensor-like_sf"/>
</dbReference>
<evidence type="ECO:0000256" key="1">
    <source>
        <dbReference type="ARBA" id="ARBA00000085"/>
    </source>
</evidence>
<dbReference type="Pfam" id="PF17202">
    <property type="entry name" value="sCache_3_3"/>
    <property type="match status" value="1"/>
</dbReference>
<dbReference type="SMART" id="SM00065">
    <property type="entry name" value="GAF"/>
    <property type="match status" value="1"/>
</dbReference>
<dbReference type="SUPFAM" id="SSF55781">
    <property type="entry name" value="GAF domain-like"/>
    <property type="match status" value="1"/>
</dbReference>
<keyword evidence="6" id="KW-0808">Transferase</keyword>
<feature type="domain" description="PAS" evidence="17">
    <location>
        <begin position="773"/>
        <end position="828"/>
    </location>
</feature>
<feature type="domain" description="PAS" evidence="17">
    <location>
        <begin position="468"/>
        <end position="521"/>
    </location>
</feature>
<feature type="domain" description="PAC" evidence="18">
    <location>
        <begin position="415"/>
        <end position="467"/>
    </location>
</feature>
<dbReference type="Gene3D" id="3.30.450.40">
    <property type="match status" value="1"/>
</dbReference>
<dbReference type="GO" id="GO:0005886">
    <property type="term" value="C:plasma membrane"/>
    <property type="evidence" value="ECO:0007669"/>
    <property type="project" value="UniProtKB-SubCell"/>
</dbReference>
<evidence type="ECO:0000256" key="4">
    <source>
        <dbReference type="ARBA" id="ARBA00022475"/>
    </source>
</evidence>
<dbReference type="InterPro" id="IPR001610">
    <property type="entry name" value="PAC"/>
</dbReference>
<evidence type="ECO:0000259" key="16">
    <source>
        <dbReference type="PROSITE" id="PS50109"/>
    </source>
</evidence>
<dbReference type="InterPro" id="IPR004358">
    <property type="entry name" value="Sig_transdc_His_kin-like_C"/>
</dbReference>
<dbReference type="GO" id="GO:0000155">
    <property type="term" value="F:phosphorelay sensor kinase activity"/>
    <property type="evidence" value="ECO:0007669"/>
    <property type="project" value="InterPro"/>
</dbReference>
<evidence type="ECO:0000256" key="6">
    <source>
        <dbReference type="ARBA" id="ARBA00022679"/>
    </source>
</evidence>
<dbReference type="Proteomes" id="UP000811899">
    <property type="component" value="Unassembled WGS sequence"/>
</dbReference>
<dbReference type="PROSITE" id="PS50113">
    <property type="entry name" value="PAC"/>
    <property type="match status" value="4"/>
</dbReference>
<evidence type="ECO:0000256" key="10">
    <source>
        <dbReference type="ARBA" id="ARBA00022840"/>
    </source>
</evidence>
<dbReference type="CDD" id="cd00130">
    <property type="entry name" value="PAS"/>
    <property type="match status" value="4"/>
</dbReference>
<dbReference type="SUPFAM" id="SSF103190">
    <property type="entry name" value="Sensory domain-like"/>
    <property type="match status" value="1"/>
</dbReference>
<evidence type="ECO:0000313" key="19">
    <source>
        <dbReference type="EMBL" id="MBT0664184.1"/>
    </source>
</evidence>
<dbReference type="InterPro" id="IPR036890">
    <property type="entry name" value="HATPase_C_sf"/>
</dbReference>
<organism evidence="19 20">
    <name type="scientific">Geoanaerobacter pelophilus</name>
    <dbReference type="NCBI Taxonomy" id="60036"/>
    <lineage>
        <taxon>Bacteria</taxon>
        <taxon>Pseudomonadati</taxon>
        <taxon>Thermodesulfobacteriota</taxon>
        <taxon>Desulfuromonadia</taxon>
        <taxon>Geobacterales</taxon>
        <taxon>Geobacteraceae</taxon>
        <taxon>Geoanaerobacter</taxon>
    </lineage>
</organism>
<keyword evidence="12" id="KW-0902">Two-component regulatory system</keyword>
<dbReference type="SMART" id="SM00388">
    <property type="entry name" value="HisKA"/>
    <property type="match status" value="1"/>
</dbReference>
<keyword evidence="14" id="KW-0175">Coiled coil</keyword>
<dbReference type="PRINTS" id="PR00344">
    <property type="entry name" value="BCTRLSENSOR"/>
</dbReference>
<evidence type="ECO:0000256" key="15">
    <source>
        <dbReference type="SAM" id="Phobius"/>
    </source>
</evidence>
<evidence type="ECO:0000256" key="13">
    <source>
        <dbReference type="ARBA" id="ARBA00023136"/>
    </source>
</evidence>
<evidence type="ECO:0000256" key="3">
    <source>
        <dbReference type="ARBA" id="ARBA00012438"/>
    </source>
</evidence>
<keyword evidence="9" id="KW-0418">Kinase</keyword>
<feature type="domain" description="PAS" evidence="17">
    <location>
        <begin position="349"/>
        <end position="387"/>
    </location>
</feature>
<keyword evidence="8" id="KW-0547">Nucleotide-binding</keyword>
<feature type="domain" description="PAC" evidence="18">
    <location>
        <begin position="289"/>
        <end position="341"/>
    </location>
</feature>
<dbReference type="PANTHER" id="PTHR43065:SF42">
    <property type="entry name" value="TWO-COMPONENT SENSOR PPRA"/>
    <property type="match status" value="1"/>
</dbReference>
<dbReference type="InterPro" id="IPR029016">
    <property type="entry name" value="GAF-like_dom_sf"/>
</dbReference>
<dbReference type="InterPro" id="IPR003594">
    <property type="entry name" value="HATPase_dom"/>
</dbReference>
<dbReference type="EC" id="2.7.13.3" evidence="3"/>
<keyword evidence="10" id="KW-0067">ATP-binding</keyword>
<accession>A0AAW4L0I1</accession>
<dbReference type="Gene3D" id="3.30.450.20">
    <property type="entry name" value="PAS domain"/>
    <property type="match status" value="4"/>
</dbReference>
<evidence type="ECO:0000256" key="9">
    <source>
        <dbReference type="ARBA" id="ARBA00022777"/>
    </source>
</evidence>
<name>A0AAW4L0I1_9BACT</name>
<dbReference type="InterPro" id="IPR013767">
    <property type="entry name" value="PAS_fold"/>
</dbReference>
<feature type="transmembrane region" description="Helical" evidence="15">
    <location>
        <begin position="6"/>
        <end position="31"/>
    </location>
</feature>
<keyword evidence="4" id="KW-1003">Cell membrane</keyword>
<dbReference type="SMART" id="SM00387">
    <property type="entry name" value="HATPase_c"/>
    <property type="match status" value="1"/>
</dbReference>
<dbReference type="GO" id="GO:0005524">
    <property type="term" value="F:ATP binding"/>
    <property type="evidence" value="ECO:0007669"/>
    <property type="project" value="UniProtKB-KW"/>
</dbReference>
<feature type="domain" description="PAC" evidence="18">
    <location>
        <begin position="555"/>
        <end position="607"/>
    </location>
</feature>
<feature type="domain" description="PAC" evidence="18">
    <location>
        <begin position="850"/>
        <end position="902"/>
    </location>
</feature>
<dbReference type="GO" id="GO:0006355">
    <property type="term" value="P:regulation of DNA-templated transcription"/>
    <property type="evidence" value="ECO:0007669"/>
    <property type="project" value="InterPro"/>
</dbReference>
<evidence type="ECO:0000256" key="11">
    <source>
        <dbReference type="ARBA" id="ARBA00022989"/>
    </source>
</evidence>
<dbReference type="RefSeq" id="WP_214170946.1">
    <property type="nucleotide sequence ID" value="NZ_JAHCVJ010000002.1"/>
</dbReference>
<evidence type="ECO:0000256" key="14">
    <source>
        <dbReference type="SAM" id="Coils"/>
    </source>
</evidence>
<feature type="transmembrane region" description="Helical" evidence="15">
    <location>
        <begin position="182"/>
        <end position="203"/>
    </location>
</feature>
<dbReference type="Gene3D" id="3.30.565.10">
    <property type="entry name" value="Histidine kinase-like ATPase, C-terminal domain"/>
    <property type="match status" value="1"/>
</dbReference>
<keyword evidence="7 15" id="KW-0812">Transmembrane</keyword>
<dbReference type="Pfam" id="PF02518">
    <property type="entry name" value="HATPase_c"/>
    <property type="match status" value="1"/>
</dbReference>
<dbReference type="Pfam" id="PF13185">
    <property type="entry name" value="GAF_2"/>
    <property type="match status" value="1"/>
</dbReference>
<reference evidence="19 20" key="1">
    <citation type="submission" date="2021-05" db="EMBL/GenBank/DDBJ databases">
        <title>The draft genome of Geobacter pelophilus DSM 12255.</title>
        <authorList>
            <person name="Xu Z."/>
            <person name="Masuda Y."/>
            <person name="Itoh H."/>
            <person name="Senoo K."/>
        </authorList>
    </citation>
    <scope>NUCLEOTIDE SEQUENCE [LARGE SCALE GENOMIC DNA]</scope>
    <source>
        <strain evidence="19 20">DSM 12255</strain>
    </source>
</reference>
<feature type="domain" description="Histidine kinase" evidence="16">
    <location>
        <begin position="915"/>
        <end position="1159"/>
    </location>
</feature>
<evidence type="ECO:0000256" key="7">
    <source>
        <dbReference type="ARBA" id="ARBA00022692"/>
    </source>
</evidence>
<dbReference type="InterPro" id="IPR000700">
    <property type="entry name" value="PAS-assoc_C"/>
</dbReference>
<dbReference type="CDD" id="cd00082">
    <property type="entry name" value="HisKA"/>
    <property type="match status" value="1"/>
</dbReference>
<dbReference type="SMART" id="SM00091">
    <property type="entry name" value="PAS"/>
    <property type="match status" value="4"/>
</dbReference>
<dbReference type="PROSITE" id="PS50109">
    <property type="entry name" value="HIS_KIN"/>
    <property type="match status" value="1"/>
</dbReference>
<dbReference type="InterPro" id="IPR036097">
    <property type="entry name" value="HisK_dim/P_sf"/>
</dbReference>
<dbReference type="PANTHER" id="PTHR43065">
    <property type="entry name" value="SENSOR HISTIDINE KINASE"/>
    <property type="match status" value="1"/>
</dbReference>
<dbReference type="SUPFAM" id="SSF55785">
    <property type="entry name" value="PYP-like sensor domain (PAS domain)"/>
    <property type="match status" value="4"/>
</dbReference>
<dbReference type="NCBIfam" id="TIGR00229">
    <property type="entry name" value="sensory_box"/>
    <property type="match status" value="4"/>
</dbReference>
<evidence type="ECO:0000256" key="2">
    <source>
        <dbReference type="ARBA" id="ARBA00004651"/>
    </source>
</evidence>
<dbReference type="Gene3D" id="1.10.287.130">
    <property type="match status" value="1"/>
</dbReference>
<dbReference type="InterPro" id="IPR033463">
    <property type="entry name" value="sCache_3"/>
</dbReference>
<comment type="subcellular location">
    <subcellularLocation>
        <location evidence="2">Cell membrane</location>
        <topology evidence="2">Multi-pass membrane protein</topology>
    </subcellularLocation>
</comment>
<dbReference type="InterPro" id="IPR013656">
    <property type="entry name" value="PAS_4"/>
</dbReference>
<dbReference type="SMART" id="SM00086">
    <property type="entry name" value="PAC"/>
    <property type="match status" value="3"/>
</dbReference>